<evidence type="ECO:0000259" key="3">
    <source>
        <dbReference type="Pfam" id="PF08212"/>
    </source>
</evidence>
<dbReference type="InterPro" id="IPR012674">
    <property type="entry name" value="Calycin"/>
</dbReference>
<dbReference type="PROSITE" id="PS00213">
    <property type="entry name" value="LIPOCALIN"/>
    <property type="match status" value="1"/>
</dbReference>
<comment type="caution">
    <text evidence="4">The sequence shown here is derived from an EMBL/GenBank/DDBJ whole genome shotgun (WGS) entry which is preliminary data.</text>
</comment>
<protein>
    <submittedName>
        <fullName evidence="4">Lipocalin Blc</fullName>
    </submittedName>
</protein>
<evidence type="ECO:0000256" key="2">
    <source>
        <dbReference type="PIRNR" id="PIRNR036893"/>
    </source>
</evidence>
<keyword evidence="5" id="KW-1185">Reference proteome</keyword>
<dbReference type="PRINTS" id="PR01171">
    <property type="entry name" value="BCTLIPOCALIN"/>
</dbReference>
<dbReference type="PIRSF" id="PIRSF036893">
    <property type="entry name" value="Lipocalin_ApoD"/>
    <property type="match status" value="1"/>
</dbReference>
<dbReference type="SUPFAM" id="SSF50814">
    <property type="entry name" value="Lipocalins"/>
    <property type="match status" value="1"/>
</dbReference>
<gene>
    <name evidence="4" type="primary">blc</name>
    <name evidence="4" type="ORF">GCM10022216_12600</name>
</gene>
<evidence type="ECO:0000313" key="4">
    <source>
        <dbReference type="EMBL" id="GAA4136967.1"/>
    </source>
</evidence>
<dbReference type="Gene3D" id="2.40.128.20">
    <property type="match status" value="1"/>
</dbReference>
<evidence type="ECO:0000256" key="1">
    <source>
        <dbReference type="ARBA" id="ARBA00006889"/>
    </source>
</evidence>
<comment type="similarity">
    <text evidence="1 2">Belongs to the calycin superfamily. Lipocalin family.</text>
</comment>
<name>A0ABP7YJ62_9SPHI</name>
<sequence>MDKKKSLIALSAVALGSVIYNYLKPVKSNVEVVRNFDIKRYLGNWYEIARLDFKHEKNLRNVSAEYQLNDNGTVKVINQGIDQNTGEVKQSIGKAKFVGSETEGALKVSFFGPFYSGYNIVQLNPNYEDALIFGDNLDYIWILSRTKELSEDRKKVYLDYATACGYDVSKLTWTDQGDILETTGQIPVE</sequence>
<dbReference type="EMBL" id="BAAAZI010000006">
    <property type="protein sequence ID" value="GAA4136967.1"/>
    <property type="molecule type" value="Genomic_DNA"/>
</dbReference>
<dbReference type="Proteomes" id="UP001500101">
    <property type="component" value="Unassembled WGS sequence"/>
</dbReference>
<dbReference type="InterPro" id="IPR002446">
    <property type="entry name" value="Lipocalin_bac"/>
</dbReference>
<reference evidence="5" key="1">
    <citation type="journal article" date="2019" name="Int. J. Syst. Evol. Microbiol.">
        <title>The Global Catalogue of Microorganisms (GCM) 10K type strain sequencing project: providing services to taxonomists for standard genome sequencing and annotation.</title>
        <authorList>
            <consortium name="The Broad Institute Genomics Platform"/>
            <consortium name="The Broad Institute Genome Sequencing Center for Infectious Disease"/>
            <person name="Wu L."/>
            <person name="Ma J."/>
        </authorList>
    </citation>
    <scope>NUCLEOTIDE SEQUENCE [LARGE SCALE GENOMIC DNA]</scope>
    <source>
        <strain evidence="5">JCM 16704</strain>
    </source>
</reference>
<dbReference type="PANTHER" id="PTHR10612:SF34">
    <property type="entry name" value="APOLIPOPROTEIN D"/>
    <property type="match status" value="1"/>
</dbReference>
<dbReference type="InterPro" id="IPR022271">
    <property type="entry name" value="Lipocalin_ApoD"/>
</dbReference>
<dbReference type="InterPro" id="IPR000566">
    <property type="entry name" value="Lipocln_cytosolic_FA-bd_dom"/>
</dbReference>
<dbReference type="PANTHER" id="PTHR10612">
    <property type="entry name" value="APOLIPOPROTEIN D"/>
    <property type="match status" value="1"/>
</dbReference>
<feature type="domain" description="Lipocalin/cytosolic fatty-acid binding" evidence="3">
    <location>
        <begin position="36"/>
        <end position="176"/>
    </location>
</feature>
<organism evidence="4 5">
    <name type="scientific">Sphingobacterium kyonggiense</name>
    <dbReference type="NCBI Taxonomy" id="714075"/>
    <lineage>
        <taxon>Bacteria</taxon>
        <taxon>Pseudomonadati</taxon>
        <taxon>Bacteroidota</taxon>
        <taxon>Sphingobacteriia</taxon>
        <taxon>Sphingobacteriales</taxon>
        <taxon>Sphingobacteriaceae</taxon>
        <taxon>Sphingobacterium</taxon>
    </lineage>
</organism>
<dbReference type="InterPro" id="IPR022272">
    <property type="entry name" value="Lipocalin_CS"/>
</dbReference>
<dbReference type="Pfam" id="PF08212">
    <property type="entry name" value="Lipocalin_2"/>
    <property type="match status" value="1"/>
</dbReference>
<evidence type="ECO:0000313" key="5">
    <source>
        <dbReference type="Proteomes" id="UP001500101"/>
    </source>
</evidence>
<dbReference type="InterPro" id="IPR047202">
    <property type="entry name" value="Lipocalin_Blc-like_dom"/>
</dbReference>
<accession>A0ABP7YJ62</accession>
<dbReference type="RefSeq" id="WP_344673771.1">
    <property type="nucleotide sequence ID" value="NZ_BAAAZI010000006.1"/>
</dbReference>
<dbReference type="CDD" id="cd19438">
    <property type="entry name" value="lipocalin_Blc-like"/>
    <property type="match status" value="1"/>
</dbReference>
<proteinExistence type="inferred from homology"/>